<dbReference type="EMBL" id="FOET01000006">
    <property type="protein sequence ID" value="SEQ34544.1"/>
    <property type="molecule type" value="Genomic_DNA"/>
</dbReference>
<dbReference type="Proteomes" id="UP000199055">
    <property type="component" value="Unassembled WGS sequence"/>
</dbReference>
<dbReference type="InterPro" id="IPR010872">
    <property type="entry name" value="MDMPI_C-term_domain"/>
</dbReference>
<dbReference type="InterPro" id="IPR034660">
    <property type="entry name" value="DinB/YfiT-like"/>
</dbReference>
<dbReference type="InterPro" id="IPR024344">
    <property type="entry name" value="MDMPI_metal-binding"/>
</dbReference>
<dbReference type="STRING" id="403935.SAMN05216481_106144"/>
<proteinExistence type="predicted"/>
<feature type="domain" description="MDMPI C-terminal" evidence="1">
    <location>
        <begin position="144"/>
        <end position="235"/>
    </location>
</feature>
<dbReference type="SUPFAM" id="SSF109854">
    <property type="entry name" value="DinB/YfiT-like putative metalloenzymes"/>
    <property type="match status" value="1"/>
</dbReference>
<dbReference type="GO" id="GO:0046872">
    <property type="term" value="F:metal ion binding"/>
    <property type="evidence" value="ECO:0007669"/>
    <property type="project" value="InterPro"/>
</dbReference>
<dbReference type="GO" id="GO:0005886">
    <property type="term" value="C:plasma membrane"/>
    <property type="evidence" value="ECO:0007669"/>
    <property type="project" value="TreeGrafter"/>
</dbReference>
<feature type="domain" description="Mycothiol-dependent maleylpyruvate isomerase metal-binding" evidence="2">
    <location>
        <begin position="11"/>
        <end position="129"/>
    </location>
</feature>
<gene>
    <name evidence="3" type="ORF">SAMN05216481_106144</name>
</gene>
<dbReference type="Pfam" id="PF11716">
    <property type="entry name" value="MDMPI_N"/>
    <property type="match status" value="1"/>
</dbReference>
<protein>
    <submittedName>
        <fullName evidence="3">TIGR03083 family protein</fullName>
    </submittedName>
</protein>
<evidence type="ECO:0000313" key="3">
    <source>
        <dbReference type="EMBL" id="SEQ34544.1"/>
    </source>
</evidence>
<dbReference type="Pfam" id="PF07398">
    <property type="entry name" value="MDMPI_C"/>
    <property type="match status" value="1"/>
</dbReference>
<keyword evidence="4" id="KW-1185">Reference proteome</keyword>
<organism evidence="3 4">
    <name type="scientific">Streptomyces radiopugnans</name>
    <dbReference type="NCBI Taxonomy" id="403935"/>
    <lineage>
        <taxon>Bacteria</taxon>
        <taxon>Bacillati</taxon>
        <taxon>Actinomycetota</taxon>
        <taxon>Actinomycetes</taxon>
        <taxon>Kitasatosporales</taxon>
        <taxon>Streptomycetaceae</taxon>
        <taxon>Streptomyces</taxon>
    </lineage>
</organism>
<dbReference type="InterPro" id="IPR017517">
    <property type="entry name" value="Maleyloyr_isom"/>
</dbReference>
<evidence type="ECO:0000259" key="1">
    <source>
        <dbReference type="Pfam" id="PF07398"/>
    </source>
</evidence>
<name>A0A1H9F9C5_9ACTN</name>
<dbReference type="AlphaFoldDB" id="A0A1H9F9C5"/>
<dbReference type="PANTHER" id="PTHR40758">
    <property type="entry name" value="CONSERVED PROTEIN"/>
    <property type="match status" value="1"/>
</dbReference>
<dbReference type="PANTHER" id="PTHR40758:SF1">
    <property type="entry name" value="CONSERVED PROTEIN"/>
    <property type="match status" value="1"/>
</dbReference>
<evidence type="ECO:0000259" key="2">
    <source>
        <dbReference type="Pfam" id="PF11716"/>
    </source>
</evidence>
<dbReference type="RefSeq" id="WP_093659587.1">
    <property type="nucleotide sequence ID" value="NZ_FOET01000006.1"/>
</dbReference>
<dbReference type="NCBIfam" id="TIGR03083">
    <property type="entry name" value="maleylpyruvate isomerase family mycothiol-dependent enzyme"/>
    <property type="match status" value="1"/>
</dbReference>
<accession>A0A1H9F9C5</accession>
<reference evidence="3 4" key="1">
    <citation type="submission" date="2016-10" db="EMBL/GenBank/DDBJ databases">
        <authorList>
            <person name="de Groot N.N."/>
        </authorList>
    </citation>
    <scope>NUCLEOTIDE SEQUENCE [LARGE SCALE GENOMIC DNA]</scope>
    <source>
        <strain evidence="3 4">CGMCC 4.3519</strain>
    </source>
</reference>
<sequence>MDIDRYLEILREEGELLLAAALRAGWDAEVPACPGWRVRDLVTHQGTVHRWAGRIVSEGRTRDVPAPEADVPDELLPDWFARGHRRLLAALREAPADLECWTFLRGARSPLAFWARRQAHETAVHRVDAELASGPDLSPVDPLFAADGIDELLVGFHTRPTSRVRSARPRVLRVTARGFAPWTLRLSPEPPVVSREEDAAADCAVTGEAADLYLALWNRRPYGERVSVEGDAGLARLWHADSAVRWSDPAPERVDS</sequence>
<evidence type="ECO:0000313" key="4">
    <source>
        <dbReference type="Proteomes" id="UP000199055"/>
    </source>
</evidence>